<comment type="caution">
    <text evidence="8">Lacks conserved residue(s) required for the propagation of feature annotation.</text>
</comment>
<accession>A0ABT1U7T3</accession>
<comment type="similarity">
    <text evidence="2 8">Belongs to the pantothenate synthetase family.</text>
</comment>
<dbReference type="NCBIfam" id="TIGR00125">
    <property type="entry name" value="cyt_tran_rel"/>
    <property type="match status" value="1"/>
</dbReference>
<comment type="miscellaneous">
    <text evidence="8">The reaction proceeds by a bi uni uni bi ping pong mechanism.</text>
</comment>
<dbReference type="Gene3D" id="3.40.50.620">
    <property type="entry name" value="HUPs"/>
    <property type="match status" value="1"/>
</dbReference>
<feature type="binding site" evidence="8">
    <location>
        <begin position="30"/>
        <end position="37"/>
    </location>
    <ligand>
        <name>ATP</name>
        <dbReference type="ChEBI" id="CHEBI:30616"/>
    </ligand>
</feature>
<feature type="binding site" evidence="8">
    <location>
        <begin position="147"/>
        <end position="150"/>
    </location>
    <ligand>
        <name>ATP</name>
        <dbReference type="ChEBI" id="CHEBI:30616"/>
    </ligand>
</feature>
<dbReference type="Gene3D" id="3.30.1300.10">
    <property type="entry name" value="Pantoate-beta-alanine ligase, C-terminal domain"/>
    <property type="match status" value="1"/>
</dbReference>
<dbReference type="EC" id="6.3.2.1" evidence="8"/>
<evidence type="ECO:0000256" key="4">
    <source>
        <dbReference type="ARBA" id="ARBA00022655"/>
    </source>
</evidence>
<feature type="active site" description="Proton donor" evidence="8">
    <location>
        <position position="37"/>
    </location>
</feature>
<feature type="binding site" evidence="8">
    <location>
        <position position="61"/>
    </location>
    <ligand>
        <name>beta-alanine</name>
        <dbReference type="ChEBI" id="CHEBI:57966"/>
    </ligand>
</feature>
<organism evidence="9 10">
    <name type="scientific">Methylomonas rivi</name>
    <dbReference type="NCBI Taxonomy" id="2952226"/>
    <lineage>
        <taxon>Bacteria</taxon>
        <taxon>Pseudomonadati</taxon>
        <taxon>Pseudomonadota</taxon>
        <taxon>Gammaproteobacteria</taxon>
        <taxon>Methylococcales</taxon>
        <taxon>Methylococcaceae</taxon>
        <taxon>Methylomonas</taxon>
    </lineage>
</organism>
<sequence length="288" mass="31713">MQTVNSIKDLRLVISEWRQNGLRIAFVPTMGNLHAGHLQLVKTAQQQADRVVVSIFVNPAQFGPNEDFASYPRTERQDQAKLTACGADLLFLPSVNEMYPAPLQTQVSVKGLSTLHCGASRPGHFDGVAVVVCKLLNMVQPDLLLLGEKDFQQLAVIRTMVADLSIPVAIQGVATMREADGLAMSSRNGYLTAAERQHAPLLYRALCATRDAVLSGTTDYRPVMDRQAQTLRDAGFMLDYFRICRSADLLPAKETDTELVILIAAKLGKTRLIDNIYFTRADPARTTP</sequence>
<dbReference type="HAMAP" id="MF_00158">
    <property type="entry name" value="PanC"/>
    <property type="match status" value="1"/>
</dbReference>
<keyword evidence="5 8" id="KW-0547">Nucleotide-binding</keyword>
<name>A0ABT1U7T3_9GAMM</name>
<dbReference type="InterPro" id="IPR042176">
    <property type="entry name" value="Pantoate_ligase_C"/>
</dbReference>
<keyword evidence="3 8" id="KW-0436">Ligase</keyword>
<dbReference type="InterPro" id="IPR014729">
    <property type="entry name" value="Rossmann-like_a/b/a_fold"/>
</dbReference>
<feature type="binding site" evidence="8">
    <location>
        <position position="61"/>
    </location>
    <ligand>
        <name>(R)-pantoate</name>
        <dbReference type="ChEBI" id="CHEBI:15980"/>
    </ligand>
</feature>
<evidence type="ECO:0000256" key="5">
    <source>
        <dbReference type="ARBA" id="ARBA00022741"/>
    </source>
</evidence>
<comment type="caution">
    <text evidence="9">The sequence shown here is derived from an EMBL/GenBank/DDBJ whole genome shotgun (WGS) entry which is preliminary data.</text>
</comment>
<dbReference type="EMBL" id="JANIBK010000108">
    <property type="protein sequence ID" value="MCQ8129915.1"/>
    <property type="molecule type" value="Genomic_DNA"/>
</dbReference>
<keyword evidence="4 8" id="KW-0566">Pantothenate biosynthesis</keyword>
<comment type="pathway">
    <text evidence="1 8">Cofactor biosynthesis; (R)-pantothenate biosynthesis; (R)-pantothenate from (R)-pantoate and beta-alanine: step 1/1.</text>
</comment>
<evidence type="ECO:0000313" key="9">
    <source>
        <dbReference type="EMBL" id="MCQ8129915.1"/>
    </source>
</evidence>
<comment type="catalytic activity">
    <reaction evidence="7 8">
        <text>(R)-pantoate + beta-alanine + ATP = (R)-pantothenate + AMP + diphosphate + H(+)</text>
        <dbReference type="Rhea" id="RHEA:10912"/>
        <dbReference type="ChEBI" id="CHEBI:15378"/>
        <dbReference type="ChEBI" id="CHEBI:15980"/>
        <dbReference type="ChEBI" id="CHEBI:29032"/>
        <dbReference type="ChEBI" id="CHEBI:30616"/>
        <dbReference type="ChEBI" id="CHEBI:33019"/>
        <dbReference type="ChEBI" id="CHEBI:57966"/>
        <dbReference type="ChEBI" id="CHEBI:456215"/>
        <dbReference type="EC" id="6.3.2.1"/>
    </reaction>
</comment>
<evidence type="ECO:0000256" key="7">
    <source>
        <dbReference type="ARBA" id="ARBA00048258"/>
    </source>
</evidence>
<evidence type="ECO:0000256" key="3">
    <source>
        <dbReference type="ARBA" id="ARBA00022598"/>
    </source>
</evidence>
<dbReference type="NCBIfam" id="TIGR00018">
    <property type="entry name" value="panC"/>
    <property type="match status" value="1"/>
</dbReference>
<dbReference type="CDD" id="cd00560">
    <property type="entry name" value="PanC"/>
    <property type="match status" value="1"/>
</dbReference>
<keyword evidence="10" id="KW-1185">Reference proteome</keyword>
<protein>
    <recommendedName>
        <fullName evidence="8">Pantothenate synthetase</fullName>
        <shortName evidence="8">PS</shortName>
        <ecNumber evidence="8">6.3.2.1</ecNumber>
    </recommendedName>
    <alternativeName>
        <fullName evidence="8">Pantoate--beta-alanine ligase</fullName>
    </alternativeName>
    <alternativeName>
        <fullName evidence="8">Pantoate-activating enzyme</fullName>
    </alternativeName>
</protein>
<evidence type="ECO:0000313" key="10">
    <source>
        <dbReference type="Proteomes" id="UP001524586"/>
    </source>
</evidence>
<dbReference type="SUPFAM" id="SSF52374">
    <property type="entry name" value="Nucleotidylyl transferase"/>
    <property type="match status" value="1"/>
</dbReference>
<evidence type="ECO:0000256" key="2">
    <source>
        <dbReference type="ARBA" id="ARBA00009256"/>
    </source>
</evidence>
<gene>
    <name evidence="8 9" type="primary">panC</name>
    <name evidence="9" type="ORF">NP596_15750</name>
</gene>
<feature type="binding site" evidence="8">
    <location>
        <begin position="184"/>
        <end position="187"/>
    </location>
    <ligand>
        <name>ATP</name>
        <dbReference type="ChEBI" id="CHEBI:30616"/>
    </ligand>
</feature>
<dbReference type="InterPro" id="IPR003721">
    <property type="entry name" value="Pantoate_ligase"/>
</dbReference>
<feature type="binding site" evidence="8">
    <location>
        <position position="153"/>
    </location>
    <ligand>
        <name>(R)-pantoate</name>
        <dbReference type="ChEBI" id="CHEBI:15980"/>
    </ligand>
</feature>
<dbReference type="PANTHER" id="PTHR21299">
    <property type="entry name" value="CYTIDYLATE KINASE/PANTOATE-BETA-ALANINE LIGASE"/>
    <property type="match status" value="1"/>
</dbReference>
<evidence type="ECO:0000256" key="8">
    <source>
        <dbReference type="HAMAP-Rule" id="MF_00158"/>
    </source>
</evidence>
<dbReference type="RefSeq" id="WP_256616343.1">
    <property type="nucleotide sequence ID" value="NZ_JANIBK010000108.1"/>
</dbReference>
<comment type="subcellular location">
    <subcellularLocation>
        <location evidence="8">Cytoplasm</location>
    </subcellularLocation>
</comment>
<dbReference type="Proteomes" id="UP001524586">
    <property type="component" value="Unassembled WGS sequence"/>
</dbReference>
<dbReference type="GO" id="GO:0016874">
    <property type="term" value="F:ligase activity"/>
    <property type="evidence" value="ECO:0007669"/>
    <property type="project" value="UniProtKB-KW"/>
</dbReference>
<evidence type="ECO:0000256" key="1">
    <source>
        <dbReference type="ARBA" id="ARBA00004990"/>
    </source>
</evidence>
<evidence type="ECO:0000256" key="6">
    <source>
        <dbReference type="ARBA" id="ARBA00022840"/>
    </source>
</evidence>
<comment type="subunit">
    <text evidence="8">Homodimer.</text>
</comment>
<proteinExistence type="inferred from homology"/>
<dbReference type="PANTHER" id="PTHR21299:SF1">
    <property type="entry name" value="PANTOATE--BETA-ALANINE LIGASE"/>
    <property type="match status" value="1"/>
</dbReference>
<reference evidence="9 10" key="1">
    <citation type="submission" date="2022-07" db="EMBL/GenBank/DDBJ databases">
        <title>Methylomonas rivi sp. nov., Methylomonas rosea sp. nov., Methylomonas aureus sp. nov. and Methylomonas subterranea sp. nov., four novel methanotrophs isolated from a freshwater creek and the deep terrestrial subsurface.</title>
        <authorList>
            <person name="Abin C."/>
            <person name="Sankaranarayanan K."/>
            <person name="Garner C."/>
            <person name="Sindelar R."/>
            <person name="Kotary K."/>
            <person name="Garner R."/>
            <person name="Barclay S."/>
            <person name="Lawson P."/>
            <person name="Krumholz L."/>
        </authorList>
    </citation>
    <scope>NUCLEOTIDE SEQUENCE [LARGE SCALE GENOMIC DNA]</scope>
    <source>
        <strain evidence="9 10">WSC-6</strain>
    </source>
</reference>
<dbReference type="InterPro" id="IPR004821">
    <property type="entry name" value="Cyt_trans-like"/>
</dbReference>
<dbReference type="Pfam" id="PF02569">
    <property type="entry name" value="Pantoate_ligase"/>
    <property type="match status" value="1"/>
</dbReference>
<comment type="function">
    <text evidence="8">Catalyzes the condensation of pantoate with beta-alanine in an ATP-dependent reaction via a pantoyl-adenylate intermediate.</text>
</comment>
<keyword evidence="8" id="KW-0963">Cytoplasm</keyword>
<keyword evidence="6 8" id="KW-0067">ATP-binding</keyword>